<dbReference type="InterPro" id="IPR024078">
    <property type="entry name" value="LmbE-like_dom_sf"/>
</dbReference>
<dbReference type="AlphaFoldDB" id="A0A918P5R5"/>
<evidence type="ECO:0000313" key="1">
    <source>
        <dbReference type="EMBL" id="GGY24629.1"/>
    </source>
</evidence>
<dbReference type="Pfam" id="PF02585">
    <property type="entry name" value="PIG-L"/>
    <property type="match status" value="1"/>
</dbReference>
<dbReference type="Gene3D" id="3.40.50.10320">
    <property type="entry name" value="LmbE-like"/>
    <property type="match status" value="1"/>
</dbReference>
<accession>A0A918P5R5</accession>
<dbReference type="RefSeq" id="WP_189535863.1">
    <property type="nucleotide sequence ID" value="NZ_BMYX01000020.1"/>
</dbReference>
<keyword evidence="2" id="KW-1185">Reference proteome</keyword>
<sequence>MNPCLDWRGMRVALIAPHPDDIAYSIGGFAAGLADGAELVLVTVFTRSAWALPKALRLAGPEAVAAAREAEDLAFCRRLGMRFHSLGFADSSLSGYDDDSERVADPAQDARAPLVAERLNGLLAGLAPDVVLAPAGIGGHVDHRIVHDALRYRCAGAWRLAFYEDLPYAAEYTLPQLESALDLAGLTHLAAIDISPVWHEKLAALRDYPSQTEQDTVDAILAHARRMGEWSDSPSSYVERILEAL</sequence>
<name>A0A918P5R5_9NEIS</name>
<dbReference type="PANTHER" id="PTHR12993:SF29">
    <property type="entry name" value="BLR3841 PROTEIN"/>
    <property type="match status" value="1"/>
</dbReference>
<dbReference type="PANTHER" id="PTHR12993">
    <property type="entry name" value="N-ACETYLGLUCOSAMINYL-PHOSPHATIDYLINOSITOL DE-N-ACETYLASE-RELATED"/>
    <property type="match status" value="1"/>
</dbReference>
<dbReference type="Proteomes" id="UP000645257">
    <property type="component" value="Unassembled WGS sequence"/>
</dbReference>
<evidence type="ECO:0000313" key="2">
    <source>
        <dbReference type="Proteomes" id="UP000645257"/>
    </source>
</evidence>
<organism evidence="1 2">
    <name type="scientific">Paludibacterium paludis</name>
    <dbReference type="NCBI Taxonomy" id="1225769"/>
    <lineage>
        <taxon>Bacteria</taxon>
        <taxon>Pseudomonadati</taxon>
        <taxon>Pseudomonadota</taxon>
        <taxon>Betaproteobacteria</taxon>
        <taxon>Neisseriales</taxon>
        <taxon>Chromobacteriaceae</taxon>
        <taxon>Paludibacterium</taxon>
    </lineage>
</organism>
<dbReference type="EMBL" id="BMYX01000020">
    <property type="protein sequence ID" value="GGY24629.1"/>
    <property type="molecule type" value="Genomic_DNA"/>
</dbReference>
<evidence type="ECO:0008006" key="3">
    <source>
        <dbReference type="Google" id="ProtNLM"/>
    </source>
</evidence>
<dbReference type="GO" id="GO:0016811">
    <property type="term" value="F:hydrolase activity, acting on carbon-nitrogen (but not peptide) bonds, in linear amides"/>
    <property type="evidence" value="ECO:0007669"/>
    <property type="project" value="TreeGrafter"/>
</dbReference>
<dbReference type="SUPFAM" id="SSF102588">
    <property type="entry name" value="LmbE-like"/>
    <property type="match status" value="1"/>
</dbReference>
<comment type="caution">
    <text evidence="1">The sequence shown here is derived from an EMBL/GenBank/DDBJ whole genome shotgun (WGS) entry which is preliminary data.</text>
</comment>
<reference evidence="1" key="1">
    <citation type="journal article" date="2014" name="Int. J. Syst. Evol. Microbiol.">
        <title>Complete genome sequence of Corynebacterium casei LMG S-19264T (=DSM 44701T), isolated from a smear-ripened cheese.</title>
        <authorList>
            <consortium name="US DOE Joint Genome Institute (JGI-PGF)"/>
            <person name="Walter F."/>
            <person name="Albersmeier A."/>
            <person name="Kalinowski J."/>
            <person name="Ruckert C."/>
        </authorList>
    </citation>
    <scope>NUCLEOTIDE SEQUENCE</scope>
    <source>
        <strain evidence="1">KCTC 32182</strain>
    </source>
</reference>
<proteinExistence type="predicted"/>
<protein>
    <recommendedName>
        <fullName evidence="3">LmbE family N-acetylglucosaminyl deacetylase</fullName>
    </recommendedName>
</protein>
<reference evidence="1" key="2">
    <citation type="submission" date="2020-09" db="EMBL/GenBank/DDBJ databases">
        <authorList>
            <person name="Sun Q."/>
            <person name="Kim S."/>
        </authorList>
    </citation>
    <scope>NUCLEOTIDE SEQUENCE</scope>
    <source>
        <strain evidence="1">KCTC 32182</strain>
    </source>
</reference>
<dbReference type="InterPro" id="IPR003737">
    <property type="entry name" value="GlcNAc_PI_deacetylase-related"/>
</dbReference>
<gene>
    <name evidence="1" type="ORF">GCM10011289_30310</name>
</gene>